<accession>A0ABU5C5Q7</accession>
<dbReference type="Proteomes" id="UP001281447">
    <property type="component" value="Unassembled WGS sequence"/>
</dbReference>
<proteinExistence type="predicted"/>
<dbReference type="InterPro" id="IPR043149">
    <property type="entry name" value="TagF_N"/>
</dbReference>
<evidence type="ECO:0000313" key="1">
    <source>
        <dbReference type="EMBL" id="MDY0394168.1"/>
    </source>
</evidence>
<dbReference type="PANTHER" id="PTHR37316:SF1">
    <property type="entry name" value="TEICHOIC ACID GLYCEROL-PHOSPHATE PRIMASE"/>
    <property type="match status" value="1"/>
</dbReference>
<keyword evidence="2" id="KW-1185">Reference proteome</keyword>
<dbReference type="InterPro" id="IPR051612">
    <property type="entry name" value="Teichoic_Acid_Biosynth"/>
</dbReference>
<protein>
    <submittedName>
        <fullName evidence="1">CDP-glycerol glycerophosphotransferase family protein</fullName>
    </submittedName>
</protein>
<reference evidence="1 2" key="1">
    <citation type="submission" date="2023-10" db="EMBL/GenBank/DDBJ databases">
        <title>Virgibacillus halophilus 5B73C genome.</title>
        <authorList>
            <person name="Miliotis G."/>
            <person name="Sengupta P."/>
            <person name="Hameed A."/>
            <person name="Chuvochina M."/>
            <person name="Mcdonagh F."/>
            <person name="Simpson A.C."/>
            <person name="Singh N.K."/>
            <person name="Rekha P.D."/>
            <person name="Raman K."/>
            <person name="Hugenholtz P."/>
            <person name="Venkateswaran K."/>
        </authorList>
    </citation>
    <scope>NUCLEOTIDE SEQUENCE [LARGE SCALE GENOMIC DNA]</scope>
    <source>
        <strain evidence="1 2">5B73C</strain>
    </source>
</reference>
<dbReference type="PANTHER" id="PTHR37316">
    <property type="entry name" value="TEICHOIC ACID GLYCEROL-PHOSPHATE PRIMASE"/>
    <property type="match status" value="1"/>
</dbReference>
<gene>
    <name evidence="1" type="ORF">RWE15_06315</name>
</gene>
<dbReference type="InterPro" id="IPR007554">
    <property type="entry name" value="Glycerophosphate_synth"/>
</dbReference>
<dbReference type="Pfam" id="PF04464">
    <property type="entry name" value="Glyphos_transf"/>
    <property type="match status" value="1"/>
</dbReference>
<sequence length="181" mass="20903">MHFGSYFPFASFFLCKKKTVFVASFGDNILRTLQEVERQTDDTIVVLKTPSCQTDFDKRHLVRRFETGNLADWIAGIYHLATAKQIFIDNYFGFLAACHFKEDVHCIQLWHANGAIKQFGLLDPSNGKRAQRALSRFQLVYDHFTQIAVSSEKMAGIFEQCFGVDDSRMLRYGTPRTDFFF</sequence>
<evidence type="ECO:0000313" key="2">
    <source>
        <dbReference type="Proteomes" id="UP001281447"/>
    </source>
</evidence>
<dbReference type="Gene3D" id="3.40.50.11820">
    <property type="match status" value="1"/>
</dbReference>
<name>A0ABU5C5Q7_9BACI</name>
<dbReference type="EMBL" id="JAWDIP010000003">
    <property type="protein sequence ID" value="MDY0394168.1"/>
    <property type="molecule type" value="Genomic_DNA"/>
</dbReference>
<organism evidence="1 2">
    <name type="scientific">Tigheibacillus halophilus</name>
    <dbReference type="NCBI Taxonomy" id="361280"/>
    <lineage>
        <taxon>Bacteria</taxon>
        <taxon>Bacillati</taxon>
        <taxon>Bacillota</taxon>
        <taxon>Bacilli</taxon>
        <taxon>Bacillales</taxon>
        <taxon>Bacillaceae</taxon>
        <taxon>Tigheibacillus</taxon>
    </lineage>
</organism>
<comment type="caution">
    <text evidence="1">The sequence shown here is derived from an EMBL/GenBank/DDBJ whole genome shotgun (WGS) entry which is preliminary data.</text>
</comment>